<dbReference type="Gene3D" id="2.30.42.10">
    <property type="match status" value="1"/>
</dbReference>
<feature type="domain" description="PDZ" evidence="2">
    <location>
        <begin position="241"/>
        <end position="321"/>
    </location>
</feature>
<dbReference type="InterPro" id="IPR036034">
    <property type="entry name" value="PDZ_sf"/>
</dbReference>
<dbReference type="SUPFAM" id="SSF50156">
    <property type="entry name" value="PDZ domain-like"/>
    <property type="match status" value="1"/>
</dbReference>
<dbReference type="AlphaFoldDB" id="A0ABD3F6V3"/>
<evidence type="ECO:0000256" key="1">
    <source>
        <dbReference type="SAM" id="MobiDB-lite"/>
    </source>
</evidence>
<name>A0ABD3F6V3_9STRA</name>
<feature type="compositionally biased region" description="Acidic residues" evidence="1">
    <location>
        <begin position="79"/>
        <end position="88"/>
    </location>
</feature>
<dbReference type="InterPro" id="IPR001478">
    <property type="entry name" value="PDZ"/>
</dbReference>
<evidence type="ECO:0000313" key="4">
    <source>
        <dbReference type="Proteomes" id="UP001632037"/>
    </source>
</evidence>
<accession>A0ABD3F6V3</accession>
<sequence>MEIQSTLDRLGSRRSTRNVVKRVDAWFQRKTPTATYPAFAGGRNSSERKYKNESPQRLVSAASSAETTTSKEDYGAYTDTEEEDADGEDIDAEDDIMLTCPRGGIMINDNEVDTSTPEGCYQYEILLWFGSSIGGVGFEFCSNAGYPYVKNTDGNESLPGMWNIQEGDFLVAVNERSTHISVVTYESVIRVVATGARPAVLRFRRPTPQELQHIPFQKYKPTNEARLGRRRNRERLEKTLSYVIWREGDGPLGVSLKKQRDSLYPVVADMNRSSVIRHHASIGDQLISINQHDIYKLGSKRWLQLLKSAPKPLVLTFRRLEPLPNEKGVRTLDL</sequence>
<keyword evidence="4" id="KW-1185">Reference proteome</keyword>
<comment type="caution">
    <text evidence="3">The sequence shown here is derived from an EMBL/GenBank/DDBJ whole genome shotgun (WGS) entry which is preliminary data.</text>
</comment>
<feature type="compositionally biased region" description="Basic and acidic residues" evidence="1">
    <location>
        <begin position="45"/>
        <end position="54"/>
    </location>
</feature>
<proteinExistence type="predicted"/>
<dbReference type="Proteomes" id="UP001632037">
    <property type="component" value="Unassembled WGS sequence"/>
</dbReference>
<dbReference type="PROSITE" id="PS50106">
    <property type="entry name" value="PDZ"/>
    <property type="match status" value="1"/>
</dbReference>
<gene>
    <name evidence="3" type="ORF">V7S43_012323</name>
</gene>
<evidence type="ECO:0000259" key="2">
    <source>
        <dbReference type="PROSITE" id="PS50106"/>
    </source>
</evidence>
<evidence type="ECO:0000313" key="3">
    <source>
        <dbReference type="EMBL" id="KAL3662468.1"/>
    </source>
</evidence>
<dbReference type="SMART" id="SM00228">
    <property type="entry name" value="PDZ"/>
    <property type="match status" value="2"/>
</dbReference>
<dbReference type="Pfam" id="PF00595">
    <property type="entry name" value="PDZ"/>
    <property type="match status" value="1"/>
</dbReference>
<dbReference type="CDD" id="cd00136">
    <property type="entry name" value="PDZ_canonical"/>
    <property type="match status" value="1"/>
</dbReference>
<reference evidence="3 4" key="1">
    <citation type="submission" date="2024-09" db="EMBL/GenBank/DDBJ databases">
        <title>Genome sequencing and assembly of Phytophthora oleae, isolate VK10A, causative agent of rot of olive drupes.</title>
        <authorList>
            <person name="Conti Taguali S."/>
            <person name="Riolo M."/>
            <person name="La Spada F."/>
            <person name="Cacciola S.O."/>
            <person name="Dionisio G."/>
        </authorList>
    </citation>
    <scope>NUCLEOTIDE SEQUENCE [LARGE SCALE GENOMIC DNA]</scope>
    <source>
        <strain evidence="3 4">VK10A</strain>
    </source>
</reference>
<feature type="region of interest" description="Disordered" evidence="1">
    <location>
        <begin position="35"/>
        <end position="88"/>
    </location>
</feature>
<protein>
    <recommendedName>
        <fullName evidence="2">PDZ domain-containing protein</fullName>
    </recommendedName>
</protein>
<organism evidence="3 4">
    <name type="scientific">Phytophthora oleae</name>
    <dbReference type="NCBI Taxonomy" id="2107226"/>
    <lineage>
        <taxon>Eukaryota</taxon>
        <taxon>Sar</taxon>
        <taxon>Stramenopiles</taxon>
        <taxon>Oomycota</taxon>
        <taxon>Peronosporomycetes</taxon>
        <taxon>Peronosporales</taxon>
        <taxon>Peronosporaceae</taxon>
        <taxon>Phytophthora</taxon>
    </lineage>
</organism>
<dbReference type="EMBL" id="JBIMZQ010000031">
    <property type="protein sequence ID" value="KAL3662468.1"/>
    <property type="molecule type" value="Genomic_DNA"/>
</dbReference>